<keyword evidence="2" id="KW-0808">Transferase</keyword>
<dbReference type="Gene3D" id="3.40.50.10540">
    <property type="entry name" value="Crotonobetainyl-coa:carnitine coa-transferase, domain 1"/>
    <property type="match status" value="1"/>
</dbReference>
<dbReference type="Proteomes" id="UP001174909">
    <property type="component" value="Unassembled WGS sequence"/>
</dbReference>
<dbReference type="SUPFAM" id="SSF89796">
    <property type="entry name" value="CoA-transferase family III (CaiB/BaiF)"/>
    <property type="match status" value="1"/>
</dbReference>
<evidence type="ECO:0000256" key="1">
    <source>
        <dbReference type="ARBA" id="ARBA00008383"/>
    </source>
</evidence>
<name>A0AA35SRJ9_GEOBA</name>
<dbReference type="AlphaFoldDB" id="A0AA35SRJ9"/>
<comment type="caution">
    <text evidence="3">The sequence shown here is derived from an EMBL/GenBank/DDBJ whole genome shotgun (WGS) entry which is preliminary data.</text>
</comment>
<comment type="similarity">
    <text evidence="1">Belongs to the CoA-transferase III family.</text>
</comment>
<organism evidence="3 4">
    <name type="scientific">Geodia barretti</name>
    <name type="common">Barrett's horny sponge</name>
    <dbReference type="NCBI Taxonomy" id="519541"/>
    <lineage>
        <taxon>Eukaryota</taxon>
        <taxon>Metazoa</taxon>
        <taxon>Porifera</taxon>
        <taxon>Demospongiae</taxon>
        <taxon>Heteroscleromorpha</taxon>
        <taxon>Tetractinellida</taxon>
        <taxon>Astrophorina</taxon>
        <taxon>Geodiidae</taxon>
        <taxon>Geodia</taxon>
    </lineage>
</organism>
<dbReference type="GO" id="GO:0008410">
    <property type="term" value="F:CoA-transferase activity"/>
    <property type="evidence" value="ECO:0007669"/>
    <property type="project" value="TreeGrafter"/>
</dbReference>
<proteinExistence type="inferred from homology"/>
<evidence type="ECO:0000313" key="3">
    <source>
        <dbReference type="EMBL" id="CAI8034038.1"/>
    </source>
</evidence>
<dbReference type="InterPro" id="IPR003673">
    <property type="entry name" value="CoA-Trfase_fam_III"/>
</dbReference>
<keyword evidence="4" id="KW-1185">Reference proteome</keyword>
<accession>A0AA35SRJ9</accession>
<dbReference type="InterPro" id="IPR023606">
    <property type="entry name" value="CoA-Trfase_III_dom_1_sf"/>
</dbReference>
<evidence type="ECO:0000256" key="2">
    <source>
        <dbReference type="ARBA" id="ARBA00022679"/>
    </source>
</evidence>
<evidence type="ECO:0000313" key="4">
    <source>
        <dbReference type="Proteomes" id="UP001174909"/>
    </source>
</evidence>
<sequence length="157" mass="17463">MQLESDLLELTDTQGGNGALSDLRVLDFTHYIAGPYATKLLADHGADVLKVERIGDGDGARRIGPFPGDVPHPEKSGMFLHLNTNKRSITLNLKSQQAQSIVKQLVEEVDVVVESFLPVRWRSLDWIMTRFVHQSAASNDFDLQLRADRPISGLQDI</sequence>
<gene>
    <name evidence="3" type="ORF">GBAR_LOCUS19198</name>
</gene>
<dbReference type="EMBL" id="CASHTH010002708">
    <property type="protein sequence ID" value="CAI8034038.1"/>
    <property type="molecule type" value="Genomic_DNA"/>
</dbReference>
<dbReference type="InterPro" id="IPR050483">
    <property type="entry name" value="CoA-transferase_III_domain"/>
</dbReference>
<dbReference type="PANTHER" id="PTHR48207:SF3">
    <property type="entry name" value="SUCCINATE--HYDROXYMETHYLGLUTARATE COA-TRANSFERASE"/>
    <property type="match status" value="1"/>
</dbReference>
<reference evidence="3" key="1">
    <citation type="submission" date="2023-03" db="EMBL/GenBank/DDBJ databases">
        <authorList>
            <person name="Steffen K."/>
            <person name="Cardenas P."/>
        </authorList>
    </citation>
    <scope>NUCLEOTIDE SEQUENCE</scope>
</reference>
<protein>
    <submittedName>
        <fullName evidence="3">Succinyl-CoA:mesaconate CoA-transferase</fullName>
    </submittedName>
</protein>
<dbReference type="PANTHER" id="PTHR48207">
    <property type="entry name" value="SUCCINATE--HYDROXYMETHYLGLUTARATE COA-TRANSFERASE"/>
    <property type="match status" value="1"/>
</dbReference>
<dbReference type="Pfam" id="PF02515">
    <property type="entry name" value="CoA_transf_3"/>
    <property type="match status" value="1"/>
</dbReference>